<feature type="compositionally biased region" description="Basic and acidic residues" evidence="1">
    <location>
        <begin position="172"/>
        <end position="182"/>
    </location>
</feature>
<dbReference type="VEuPathDB" id="VectorBase:GBRI000146"/>
<reference evidence="2" key="2">
    <citation type="submission" date="2020-05" db="UniProtKB">
        <authorList>
            <consortium name="EnsemblMetazoa"/>
        </authorList>
    </citation>
    <scope>IDENTIFICATION</scope>
    <source>
        <strain evidence="2">IAEA</strain>
    </source>
</reference>
<evidence type="ECO:0000256" key="1">
    <source>
        <dbReference type="SAM" id="MobiDB-lite"/>
    </source>
</evidence>
<dbReference type="Proteomes" id="UP000091820">
    <property type="component" value="Unassembled WGS sequence"/>
</dbReference>
<protein>
    <submittedName>
        <fullName evidence="2">Gp37_C domain-containing protein</fullName>
    </submittedName>
</protein>
<evidence type="ECO:0000313" key="2">
    <source>
        <dbReference type="EnsemblMetazoa" id="GBRI000146-PA"/>
    </source>
</evidence>
<keyword evidence="3" id="KW-1185">Reference proteome</keyword>
<feature type="region of interest" description="Disordered" evidence="1">
    <location>
        <begin position="113"/>
        <end position="197"/>
    </location>
</feature>
<feature type="compositionally biased region" description="Basic and acidic residues" evidence="1">
    <location>
        <begin position="113"/>
        <end position="130"/>
    </location>
</feature>
<dbReference type="AlphaFoldDB" id="A0A1A9VZ79"/>
<proteinExistence type="predicted"/>
<dbReference type="EnsemblMetazoa" id="GBRI000146-RA">
    <property type="protein sequence ID" value="GBRI000146-PA"/>
    <property type="gene ID" value="GBRI000146"/>
</dbReference>
<organism evidence="2 3">
    <name type="scientific">Glossina brevipalpis</name>
    <dbReference type="NCBI Taxonomy" id="37001"/>
    <lineage>
        <taxon>Eukaryota</taxon>
        <taxon>Metazoa</taxon>
        <taxon>Ecdysozoa</taxon>
        <taxon>Arthropoda</taxon>
        <taxon>Hexapoda</taxon>
        <taxon>Insecta</taxon>
        <taxon>Pterygota</taxon>
        <taxon>Neoptera</taxon>
        <taxon>Endopterygota</taxon>
        <taxon>Diptera</taxon>
        <taxon>Brachycera</taxon>
        <taxon>Muscomorpha</taxon>
        <taxon>Hippoboscoidea</taxon>
        <taxon>Glossinidae</taxon>
        <taxon>Glossina</taxon>
    </lineage>
</organism>
<reference evidence="3" key="1">
    <citation type="submission" date="2014-03" db="EMBL/GenBank/DDBJ databases">
        <authorList>
            <person name="Aksoy S."/>
            <person name="Warren W."/>
            <person name="Wilson R.K."/>
        </authorList>
    </citation>
    <scope>NUCLEOTIDE SEQUENCE [LARGE SCALE GENOMIC DNA]</scope>
    <source>
        <strain evidence="3">IAEA</strain>
    </source>
</reference>
<name>A0A1A9VZ79_9MUSC</name>
<accession>A0A1A9VZ79</accession>
<sequence>WVPRSGQRYTVTAGIGYIGGLRAELTKSQPLTMRATPTRIWVDVSLQGNVVSRWETVITFSLGEAKTDYVDESGFAHYVFALAHIDEDGMVTDLRPAGSLSEQAANNAYLRKDRQSGGAHRQGEEPEKSGSGDTGDTGPRAAGNADPGRYQCAEPCYRQRGRHHSGDAQSRQNDKGAARSHLEVYSQSQTDGKYLPKTGGTVNGNVIVEGSQLLLKGDNRKHLGFHNQDGSIRMWLYKDKGGDGVRLNNGNDGGGDWVFNKNGHFYSPQALHAAGATYQEYGNVHGAVNGDNWWFKDNRRGLIFQGGLRIGIYADATERIGLHVHCPNRLLHVSLCIKNFAQGYATQYNQTQYNQQVVFLGDQHDGFDWCHGAREKEVYWMAVGY</sequence>
<evidence type="ECO:0000313" key="3">
    <source>
        <dbReference type="Proteomes" id="UP000091820"/>
    </source>
</evidence>